<accession>A0ACB9ZB49</accession>
<dbReference type="Proteomes" id="UP001497700">
    <property type="component" value="Unassembled WGS sequence"/>
</dbReference>
<sequence>MVRSSPGWVHFKIKEGKFVSFNGNNREIYVNREWYQSTRLRQGLSCNQNLDLRLLGDHLSPKAKKRRENWGDKVFQVELNPGKTPSVRRQVDWFFFDGTANVDSSYPYLHEIRTCVVRLSDLYDAIPGDNEHTTGDLLAPQFVWHELSKLEELVILVGEYRKGVQPEDMIEIGSFQINDIPDDGDNDDDYISKLDKIENPNSKDLNVFRSDNYMMEVISAHLMRREQQRRMIRRGFLDSLEGKQWLANGTPTWWLIFSKWVATQDGDNWLSSKGSEFLSSTTGHWWLSSEYGHPWLETESGIWWLGTQNAETFLDSGWALVWAKTGARKPKSTRGMGRQVRKAWFDTAAGHEWKIAHCPNGNPPKQPVLELESGPRPQRLNNYPVAAFHRNFRFRGWRFVISPEDLVRGPKGRAIKPGRELGILRHLRG</sequence>
<evidence type="ECO:0000313" key="2">
    <source>
        <dbReference type="Proteomes" id="UP001497700"/>
    </source>
</evidence>
<proteinExistence type="predicted"/>
<comment type="caution">
    <text evidence="1">The sequence shown here is derived from an EMBL/GenBank/DDBJ whole genome shotgun (WGS) entry which is preliminary data.</text>
</comment>
<organism evidence="1 2">
    <name type="scientific">Hypoxylon rubiginosum</name>
    <dbReference type="NCBI Taxonomy" id="110542"/>
    <lineage>
        <taxon>Eukaryota</taxon>
        <taxon>Fungi</taxon>
        <taxon>Dikarya</taxon>
        <taxon>Ascomycota</taxon>
        <taxon>Pezizomycotina</taxon>
        <taxon>Sordariomycetes</taxon>
        <taxon>Xylariomycetidae</taxon>
        <taxon>Xylariales</taxon>
        <taxon>Hypoxylaceae</taxon>
        <taxon>Hypoxylon</taxon>
    </lineage>
</organism>
<gene>
    <name evidence="1" type="ORF">F4820DRAFT_408945</name>
</gene>
<keyword evidence="2" id="KW-1185">Reference proteome</keyword>
<reference evidence="1 2" key="1">
    <citation type="journal article" date="2022" name="New Phytol.">
        <title>Ecological generalism drives hyperdiversity of secondary metabolite gene clusters in xylarialean endophytes.</title>
        <authorList>
            <person name="Franco M.E.E."/>
            <person name="Wisecaver J.H."/>
            <person name="Arnold A.E."/>
            <person name="Ju Y.M."/>
            <person name="Slot J.C."/>
            <person name="Ahrendt S."/>
            <person name="Moore L.P."/>
            <person name="Eastman K.E."/>
            <person name="Scott K."/>
            <person name="Konkel Z."/>
            <person name="Mondo S.J."/>
            <person name="Kuo A."/>
            <person name="Hayes R.D."/>
            <person name="Haridas S."/>
            <person name="Andreopoulos B."/>
            <person name="Riley R."/>
            <person name="LaButti K."/>
            <person name="Pangilinan J."/>
            <person name="Lipzen A."/>
            <person name="Amirebrahimi M."/>
            <person name="Yan J."/>
            <person name="Adam C."/>
            <person name="Keymanesh K."/>
            <person name="Ng V."/>
            <person name="Louie K."/>
            <person name="Northen T."/>
            <person name="Drula E."/>
            <person name="Henrissat B."/>
            <person name="Hsieh H.M."/>
            <person name="Youens-Clark K."/>
            <person name="Lutzoni F."/>
            <person name="Miadlikowska J."/>
            <person name="Eastwood D.C."/>
            <person name="Hamelin R.C."/>
            <person name="Grigoriev I.V."/>
            <person name="U'Ren J.M."/>
        </authorList>
    </citation>
    <scope>NUCLEOTIDE SEQUENCE [LARGE SCALE GENOMIC DNA]</scope>
    <source>
        <strain evidence="1 2">CBS 119005</strain>
    </source>
</reference>
<protein>
    <submittedName>
        <fullName evidence="1">Uncharacterized protein</fullName>
    </submittedName>
</protein>
<evidence type="ECO:0000313" key="1">
    <source>
        <dbReference type="EMBL" id="KAI4868853.1"/>
    </source>
</evidence>
<dbReference type="EMBL" id="MU393435">
    <property type="protein sequence ID" value="KAI4868853.1"/>
    <property type="molecule type" value="Genomic_DNA"/>
</dbReference>
<name>A0ACB9ZB49_9PEZI</name>